<name>A0A3P4AXC6_9BURK</name>
<gene>
    <name evidence="3" type="ORF">PIGHUM_00782</name>
</gene>
<dbReference type="PANTHER" id="PTHR39569:SF1">
    <property type="entry name" value="INORGANIC TRIPHOSPHATASE"/>
    <property type="match status" value="1"/>
</dbReference>
<dbReference type="InterPro" id="IPR033469">
    <property type="entry name" value="CYTH-like_dom_sf"/>
</dbReference>
<dbReference type="PANTHER" id="PTHR39569">
    <property type="entry name" value="INORGANIC TRIPHOSPHATASE"/>
    <property type="match status" value="1"/>
</dbReference>
<keyword evidence="4" id="KW-1185">Reference proteome</keyword>
<accession>A0A3P4AXC6</accession>
<dbReference type="Gene3D" id="1.40.20.10">
    <property type="entry name" value="CHAD domain"/>
    <property type="match status" value="1"/>
</dbReference>
<dbReference type="InterPro" id="IPR039013">
    <property type="entry name" value="YgiF"/>
</dbReference>
<evidence type="ECO:0000313" key="4">
    <source>
        <dbReference type="Proteomes" id="UP000277294"/>
    </source>
</evidence>
<evidence type="ECO:0000259" key="2">
    <source>
        <dbReference type="PROSITE" id="PS51708"/>
    </source>
</evidence>
<dbReference type="AlphaFoldDB" id="A0A3P4AXC6"/>
<dbReference type="Gene3D" id="2.40.320.10">
    <property type="entry name" value="Hypothetical Protein Pfu-838710-001"/>
    <property type="match status" value="1"/>
</dbReference>
<dbReference type="OrthoDB" id="3034217at2"/>
<dbReference type="GO" id="GO:0050355">
    <property type="term" value="F:inorganic triphosphate phosphatase activity"/>
    <property type="evidence" value="ECO:0007669"/>
    <property type="project" value="InterPro"/>
</dbReference>
<sequence length="520" mass="58119">MLEQELKFAVSASLRKELVQALVRAGGDSRVHLRAMYFDTPDRQLARQKAAIRLRLEGRKWVQTFKMAGANAMTRIELNHPCPRRTLDLSVYAGTPAEAVLQDVQDELAVRYETDVWRRRASIRTRWGSVEIAHDEGEIRAGELTLPIHELEFELLSGQPRAVFSAASRWLRQYGLVLDLRSKAERGDALAEAALRIGRAAPEQQQAARRAEIARFWSARNAANVKLPHRVGVTQAKQAVTDDCFEQIARNAALLAAADMPDGERPDGSEPLHQLRVGMRRLRSLWLLLEGRAELPPAGLRQAAREYFGEFGRIRDQDVIGETVLPSLLAAGMPPLPGPAREQRDAAGLAAGAEFQTWLLQLLAWNLGLRDAPSPSATAQEPAEAPPQGEARRLAGAVTPRLDGWHKRLVRDGARFAGLDDERRHTLRKLAKRLRYGLALAGTLYSARRIRRYRKALAALQDVLGEMNDLVMARAHYATLTEAYPQAWFALGWIAARLRELEEQAGSAFARLGETRRPWK</sequence>
<evidence type="ECO:0000259" key="1">
    <source>
        <dbReference type="PROSITE" id="PS51707"/>
    </source>
</evidence>
<dbReference type="GO" id="GO:0046872">
    <property type="term" value="F:metal ion binding"/>
    <property type="evidence" value="ECO:0007669"/>
    <property type="project" value="TreeGrafter"/>
</dbReference>
<feature type="domain" description="CYTH" evidence="1">
    <location>
        <begin position="1"/>
        <end position="194"/>
    </location>
</feature>
<dbReference type="SMART" id="SM00880">
    <property type="entry name" value="CHAD"/>
    <property type="match status" value="1"/>
</dbReference>
<dbReference type="Pfam" id="PF05235">
    <property type="entry name" value="CHAD"/>
    <property type="match status" value="1"/>
</dbReference>
<dbReference type="InterPro" id="IPR038186">
    <property type="entry name" value="CHAD_dom_sf"/>
</dbReference>
<dbReference type="Proteomes" id="UP000277294">
    <property type="component" value="Unassembled WGS sequence"/>
</dbReference>
<organism evidence="3 4">
    <name type="scientific">Pigmentiphaga humi</name>
    <dbReference type="NCBI Taxonomy" id="2478468"/>
    <lineage>
        <taxon>Bacteria</taxon>
        <taxon>Pseudomonadati</taxon>
        <taxon>Pseudomonadota</taxon>
        <taxon>Betaproteobacteria</taxon>
        <taxon>Burkholderiales</taxon>
        <taxon>Alcaligenaceae</taxon>
        <taxon>Pigmentiphaga</taxon>
    </lineage>
</organism>
<dbReference type="Pfam" id="PF01928">
    <property type="entry name" value="CYTH"/>
    <property type="match status" value="1"/>
</dbReference>
<feature type="domain" description="CHAD" evidence="2">
    <location>
        <begin position="230"/>
        <end position="520"/>
    </location>
</feature>
<dbReference type="InterPro" id="IPR023577">
    <property type="entry name" value="CYTH_domain"/>
</dbReference>
<proteinExistence type="predicted"/>
<evidence type="ECO:0000313" key="3">
    <source>
        <dbReference type="EMBL" id="VCU68724.1"/>
    </source>
</evidence>
<dbReference type="SUPFAM" id="SSF55154">
    <property type="entry name" value="CYTH-like phosphatases"/>
    <property type="match status" value="1"/>
</dbReference>
<dbReference type="EMBL" id="UWPJ01000008">
    <property type="protein sequence ID" value="VCU68724.1"/>
    <property type="molecule type" value="Genomic_DNA"/>
</dbReference>
<dbReference type="PROSITE" id="PS51708">
    <property type="entry name" value="CHAD"/>
    <property type="match status" value="1"/>
</dbReference>
<dbReference type="RefSeq" id="WP_124077956.1">
    <property type="nucleotide sequence ID" value="NZ_UWPJ01000008.1"/>
</dbReference>
<dbReference type="PROSITE" id="PS51707">
    <property type="entry name" value="CYTH"/>
    <property type="match status" value="1"/>
</dbReference>
<dbReference type="InterPro" id="IPR007899">
    <property type="entry name" value="CHAD_dom"/>
</dbReference>
<dbReference type="SMART" id="SM01118">
    <property type="entry name" value="CYTH"/>
    <property type="match status" value="1"/>
</dbReference>
<dbReference type="CDD" id="cd07756">
    <property type="entry name" value="CYTH-like_Pase_CHAD"/>
    <property type="match status" value="1"/>
</dbReference>
<reference evidence="3 4" key="1">
    <citation type="submission" date="2018-10" db="EMBL/GenBank/DDBJ databases">
        <authorList>
            <person name="Criscuolo A."/>
        </authorList>
    </citation>
    <scope>NUCLEOTIDE SEQUENCE [LARGE SCALE GENOMIC DNA]</scope>
    <source>
        <strain evidence="3">DnA1</strain>
    </source>
</reference>
<protein>
    <submittedName>
        <fullName evidence="3">CHAD domain protein</fullName>
    </submittedName>
</protein>